<dbReference type="SUPFAM" id="SSF56300">
    <property type="entry name" value="Metallo-dependent phosphatases"/>
    <property type="match status" value="1"/>
</dbReference>
<dbReference type="Proteomes" id="UP000294721">
    <property type="component" value="Unassembled WGS sequence"/>
</dbReference>
<dbReference type="InterPro" id="IPR004617">
    <property type="entry name" value="ApaH"/>
</dbReference>
<comment type="similarity">
    <text evidence="2">Belongs to the Ap4A hydrolase family.</text>
</comment>
<keyword evidence="4 11" id="KW-0378">Hydrolase</keyword>
<evidence type="ECO:0000313" key="13">
    <source>
        <dbReference type="Proteomes" id="UP000829756"/>
    </source>
</evidence>
<name>A0AAE9GQW8_9NEIS</name>
<protein>
    <recommendedName>
        <fullName evidence="3">bis(5'-nucleosyl)-tetraphosphatase (symmetrical)</fullName>
        <ecNumber evidence="3">3.6.1.41</ecNumber>
    </recommendedName>
    <alternativeName>
        <fullName evidence="6">Ap4A hydrolase</fullName>
    </alternativeName>
    <alternativeName>
        <fullName evidence="5">Diadenosine 5',5'''-P1,P4-tetraphosphate pyrophosphohydrolase</fullName>
    </alternativeName>
    <alternativeName>
        <fullName evidence="7">Diadenosine tetraphosphatase</fullName>
    </alternativeName>
</protein>
<comment type="catalytic activity">
    <reaction evidence="8">
        <text>P(1),P(4)-bis(5'-adenosyl) tetraphosphate + H2O = 2 ADP + 2 H(+)</text>
        <dbReference type="Rhea" id="RHEA:24252"/>
        <dbReference type="ChEBI" id="CHEBI:15377"/>
        <dbReference type="ChEBI" id="CHEBI:15378"/>
        <dbReference type="ChEBI" id="CHEBI:58141"/>
        <dbReference type="ChEBI" id="CHEBI:456216"/>
        <dbReference type="EC" id="3.6.1.41"/>
    </reaction>
</comment>
<reference evidence="10 12" key="1">
    <citation type="submission" date="2019-03" db="EMBL/GenBank/DDBJ databases">
        <title>Genomic Encyclopedia of Type Strains, Phase IV (KMG-IV): sequencing the most valuable type-strain genomes for metagenomic binning, comparative biology and taxonomic classification.</title>
        <authorList>
            <person name="Goeker M."/>
        </authorList>
    </citation>
    <scope>NUCLEOTIDE SEQUENCE [LARGE SCALE GENOMIC DNA]</scope>
    <source>
        <strain evidence="10 12">DSM 17474</strain>
    </source>
</reference>
<dbReference type="RefSeq" id="WP_132954407.1">
    <property type="nucleotide sequence ID" value="NZ_CP091507.1"/>
</dbReference>
<reference evidence="11" key="2">
    <citation type="submission" date="2021-12" db="EMBL/GenBank/DDBJ databases">
        <authorList>
            <person name="Veyrier F.J."/>
        </authorList>
    </citation>
    <scope>NUCLEOTIDE SEQUENCE</scope>
    <source>
        <strain evidence="11">1258/02</strain>
    </source>
</reference>
<organism evidence="11 13">
    <name type="scientific">Uruburuella suis</name>
    <dbReference type="NCBI Taxonomy" id="252130"/>
    <lineage>
        <taxon>Bacteria</taxon>
        <taxon>Pseudomonadati</taxon>
        <taxon>Pseudomonadota</taxon>
        <taxon>Betaproteobacteria</taxon>
        <taxon>Neisseriales</taxon>
        <taxon>Neisseriaceae</taxon>
        <taxon>Uruburuella</taxon>
    </lineage>
</organism>
<evidence type="ECO:0000313" key="12">
    <source>
        <dbReference type="Proteomes" id="UP000294721"/>
    </source>
</evidence>
<comment type="function">
    <text evidence="1">Hydrolyzes diadenosine 5',5'''-P1,P4-tetraphosphate to yield ADP.</text>
</comment>
<dbReference type="PANTHER" id="PTHR40942">
    <property type="match status" value="1"/>
</dbReference>
<dbReference type="PANTHER" id="PTHR40942:SF4">
    <property type="entry name" value="CYTOCHROME C5"/>
    <property type="match status" value="1"/>
</dbReference>
<dbReference type="PIRSF" id="PIRSF000903">
    <property type="entry name" value="B5n-ttraPtase_sm"/>
    <property type="match status" value="1"/>
</dbReference>
<dbReference type="InterPro" id="IPR029052">
    <property type="entry name" value="Metallo-depent_PP-like"/>
</dbReference>
<evidence type="ECO:0000256" key="6">
    <source>
        <dbReference type="ARBA" id="ARBA00032248"/>
    </source>
</evidence>
<evidence type="ECO:0000256" key="2">
    <source>
        <dbReference type="ARBA" id="ARBA00005419"/>
    </source>
</evidence>
<dbReference type="NCBIfam" id="NF001204">
    <property type="entry name" value="PRK00166.1"/>
    <property type="match status" value="1"/>
</dbReference>
<dbReference type="Gene3D" id="3.60.21.10">
    <property type="match status" value="1"/>
</dbReference>
<gene>
    <name evidence="10" type="ORF">EV680_12440</name>
    <name evidence="11" type="ORF">LVJ78_06180</name>
</gene>
<dbReference type="KEGG" id="usu:LVJ78_06180"/>
<evidence type="ECO:0000256" key="1">
    <source>
        <dbReference type="ARBA" id="ARBA00003413"/>
    </source>
</evidence>
<evidence type="ECO:0000256" key="8">
    <source>
        <dbReference type="ARBA" id="ARBA00049417"/>
    </source>
</evidence>
<dbReference type="EC" id="3.6.1.41" evidence="3"/>
<proteinExistence type="inferred from homology"/>
<evidence type="ECO:0000313" key="11">
    <source>
        <dbReference type="EMBL" id="UOO78322.1"/>
    </source>
</evidence>
<feature type="domain" description="Calcineurin-like phosphoesterase" evidence="9">
    <location>
        <begin position="5"/>
        <end position="133"/>
    </location>
</feature>
<accession>A0AAE9GQW8</accession>
<dbReference type="GO" id="GO:0008803">
    <property type="term" value="F:bis(5'-nucleosyl)-tetraphosphatase (symmetrical) activity"/>
    <property type="evidence" value="ECO:0007669"/>
    <property type="project" value="UniProtKB-EC"/>
</dbReference>
<evidence type="ECO:0000256" key="7">
    <source>
        <dbReference type="ARBA" id="ARBA00033210"/>
    </source>
</evidence>
<dbReference type="InterPro" id="IPR004843">
    <property type="entry name" value="Calcineurin-like_PHP"/>
</dbReference>
<dbReference type="CDD" id="cd07422">
    <property type="entry name" value="MPP_ApaH"/>
    <property type="match status" value="1"/>
</dbReference>
<evidence type="ECO:0000256" key="5">
    <source>
        <dbReference type="ARBA" id="ARBA00031248"/>
    </source>
</evidence>
<dbReference type="Pfam" id="PF00149">
    <property type="entry name" value="Metallophos"/>
    <property type="match status" value="1"/>
</dbReference>
<dbReference type="NCBIfam" id="TIGR00668">
    <property type="entry name" value="apaH"/>
    <property type="match status" value="1"/>
</dbReference>
<dbReference type="AlphaFoldDB" id="A0AAE9GQW8"/>
<keyword evidence="12" id="KW-1185">Reference proteome</keyword>
<sequence>MAHYAIGDLQGCYNELDALLHKIGFNHGTDTLWLTGDIVNRGPQSLQCLQFARQHESSVRTVLGNHDLHLLAVAHGHGRLKRGDTLDDILNHPERRTLLDWLRTQPLMLSNNEYVLVHAGLLPQWSIAQANTLAEEVAHELRHRPDAYFAHMYGNKPRAWSAQLSGYDRLRVITNAFTRMRALTYANEIDCDFKAGLADIPNGLRAWFEAPERQNLSHTIVFGHWSALGFFDQCGVLALDTGALWGGPLTAVNLADRQISQVESGSRLHWQTTLA</sequence>
<evidence type="ECO:0000259" key="9">
    <source>
        <dbReference type="Pfam" id="PF00149"/>
    </source>
</evidence>
<dbReference type="Proteomes" id="UP000829756">
    <property type="component" value="Chromosome"/>
</dbReference>
<dbReference type="EMBL" id="CP091507">
    <property type="protein sequence ID" value="UOO78322.1"/>
    <property type="molecule type" value="Genomic_DNA"/>
</dbReference>
<evidence type="ECO:0000313" key="10">
    <source>
        <dbReference type="EMBL" id="TCP02412.1"/>
    </source>
</evidence>
<evidence type="ECO:0000256" key="3">
    <source>
        <dbReference type="ARBA" id="ARBA00012506"/>
    </source>
</evidence>
<evidence type="ECO:0000256" key="4">
    <source>
        <dbReference type="ARBA" id="ARBA00022801"/>
    </source>
</evidence>
<reference evidence="11" key="3">
    <citation type="journal article" date="2022" name="Res Sq">
        <title>Evolution of multicellular longitudinally dividing oral cavity symbionts (Neisseriaceae).</title>
        <authorList>
            <person name="Nyongesa S."/>
            <person name="Weber P."/>
            <person name="Bernet E."/>
            <person name="Pullido F."/>
            <person name="Nieckarz M."/>
            <person name="Delaby M."/>
            <person name="Nieves C."/>
            <person name="Viehboeck T."/>
            <person name="Krause N."/>
            <person name="Rivera-Millot A."/>
            <person name="Nakamura A."/>
            <person name="Vischer N."/>
            <person name="VanNieuwenhze M."/>
            <person name="Brun Y."/>
            <person name="Cava F."/>
            <person name="Bulgheresi S."/>
            <person name="Veyrier F."/>
        </authorList>
    </citation>
    <scope>NUCLEOTIDE SEQUENCE</scope>
    <source>
        <strain evidence="11">1258/02</strain>
    </source>
</reference>
<dbReference type="EMBL" id="SLXE01000024">
    <property type="protein sequence ID" value="TCP02412.1"/>
    <property type="molecule type" value="Genomic_DNA"/>
</dbReference>